<dbReference type="PANTHER" id="PTHR11353">
    <property type="entry name" value="CHAPERONIN"/>
    <property type="match status" value="1"/>
</dbReference>
<dbReference type="AlphaFoldDB" id="A0A5J4WCM7"/>
<dbReference type="SUPFAM" id="SSF52029">
    <property type="entry name" value="GroEL apical domain-like"/>
    <property type="match status" value="1"/>
</dbReference>
<dbReference type="Gene3D" id="3.50.7.10">
    <property type="entry name" value="GroEL"/>
    <property type="match status" value="1"/>
</dbReference>
<keyword evidence="6 8" id="KW-0143">Chaperone</keyword>
<keyword evidence="3" id="KW-0963">Cytoplasm</keyword>
<organism evidence="9 10">
    <name type="scientific">Streblomastix strix</name>
    <dbReference type="NCBI Taxonomy" id="222440"/>
    <lineage>
        <taxon>Eukaryota</taxon>
        <taxon>Metamonada</taxon>
        <taxon>Preaxostyla</taxon>
        <taxon>Oxymonadida</taxon>
        <taxon>Streblomastigidae</taxon>
        <taxon>Streblomastix</taxon>
    </lineage>
</organism>
<dbReference type="GO" id="GO:0005737">
    <property type="term" value="C:cytoplasm"/>
    <property type="evidence" value="ECO:0007669"/>
    <property type="project" value="UniProtKB-SubCell"/>
</dbReference>
<evidence type="ECO:0000256" key="1">
    <source>
        <dbReference type="ARBA" id="ARBA00004496"/>
    </source>
</evidence>
<dbReference type="GO" id="GO:0005524">
    <property type="term" value="F:ATP binding"/>
    <property type="evidence" value="ECO:0007669"/>
    <property type="project" value="UniProtKB-KW"/>
</dbReference>
<dbReference type="InterPro" id="IPR027413">
    <property type="entry name" value="GROEL-like_equatorial_sf"/>
</dbReference>
<dbReference type="InterPro" id="IPR012721">
    <property type="entry name" value="Chap_CCT_theta"/>
</dbReference>
<evidence type="ECO:0000256" key="8">
    <source>
        <dbReference type="RuleBase" id="RU004187"/>
    </source>
</evidence>
<dbReference type="InterPro" id="IPR002194">
    <property type="entry name" value="Chaperonin_TCP-1_CS"/>
</dbReference>
<dbReference type="InterPro" id="IPR027409">
    <property type="entry name" value="GroEL-like_apical_dom_sf"/>
</dbReference>
<dbReference type="SUPFAM" id="SSF54849">
    <property type="entry name" value="GroEL-intermediate domain like"/>
    <property type="match status" value="1"/>
</dbReference>
<protein>
    <recommendedName>
        <fullName evidence="7">CCT-theta</fullName>
    </recommendedName>
</protein>
<dbReference type="SUPFAM" id="SSF48592">
    <property type="entry name" value="GroEL equatorial domain-like"/>
    <property type="match status" value="1"/>
</dbReference>
<gene>
    <name evidence="9" type="ORF">EZS28_011765</name>
</gene>
<dbReference type="GO" id="GO:0140662">
    <property type="term" value="F:ATP-dependent protein folding chaperone"/>
    <property type="evidence" value="ECO:0007669"/>
    <property type="project" value="InterPro"/>
</dbReference>
<evidence type="ECO:0000256" key="3">
    <source>
        <dbReference type="ARBA" id="ARBA00022490"/>
    </source>
</evidence>
<evidence type="ECO:0000256" key="4">
    <source>
        <dbReference type="ARBA" id="ARBA00022741"/>
    </source>
</evidence>
<dbReference type="Proteomes" id="UP000324800">
    <property type="component" value="Unassembled WGS sequence"/>
</dbReference>
<evidence type="ECO:0000313" key="9">
    <source>
        <dbReference type="EMBL" id="KAA6392708.1"/>
    </source>
</evidence>
<evidence type="ECO:0000313" key="10">
    <source>
        <dbReference type="Proteomes" id="UP000324800"/>
    </source>
</evidence>
<dbReference type="Gene3D" id="3.30.260.10">
    <property type="entry name" value="TCP-1-like chaperonin intermediate domain"/>
    <property type="match status" value="1"/>
</dbReference>
<evidence type="ECO:0000256" key="2">
    <source>
        <dbReference type="ARBA" id="ARBA00008020"/>
    </source>
</evidence>
<dbReference type="PROSITE" id="PS00750">
    <property type="entry name" value="TCP1_1"/>
    <property type="match status" value="1"/>
</dbReference>
<dbReference type="InterPro" id="IPR002423">
    <property type="entry name" value="Cpn60/GroEL/TCP-1"/>
</dbReference>
<proteinExistence type="inferred from homology"/>
<sequence length="549" mass="59136">MNLLKQDTRSEEGRNVPVKNIDAAQELTNIIRTNLGPNGLCKLVVTHLDKVIVTRRTETVLFNLTVEHPIGKLIVMAAKNQAQEVGDGTTQIVAFIGELLNKIKPLVLMRLPMKDVQEGLDLAMTKALEVLPNLEVGKVSDLRDQKEVLKALLPVIGAKIAGQEQLVAQLVAKACIDVLPTSSQGEPITRFNVDNIRFAKIMGGSLSDSTVVRGFCLARNTEGKIKHIKNAKIAVYGCAIEKEEGETKGTIVLNSAQELQNYTALEENRMRDKINNVILATGAKVVVCGATISEIAMHYLEQAGVMVIKVPSKFDLQRFCAATNAVAKVTMDVSPQPEELGFANSIDAKEVGGTTLLVISQEKEQGGSDEESVDSRISTIVIRSATQAQLDDIERVAIDSVNTFKALTRDSRLVAGGGGFEMELSKLVGSYGKTVRGLGQYAIGAFADALICVPRILSETAGLDSNEIVTQLAHAHAQGKSHEGVDLNTLEIGDMKATGIFDLLILKEWVLRFALETVKTILSVDQIIMAKPAGLKPPPQQTSGAADSD</sequence>
<accession>A0A5J4WCM7</accession>
<dbReference type="Gene3D" id="1.10.560.10">
    <property type="entry name" value="GroEL-like equatorial domain"/>
    <property type="match status" value="1"/>
</dbReference>
<reference evidence="9 10" key="1">
    <citation type="submission" date="2019-03" db="EMBL/GenBank/DDBJ databases">
        <title>Single cell metagenomics reveals metabolic interactions within the superorganism composed of flagellate Streblomastix strix and complex community of Bacteroidetes bacteria on its surface.</title>
        <authorList>
            <person name="Treitli S.C."/>
            <person name="Kolisko M."/>
            <person name="Husnik F."/>
            <person name="Keeling P."/>
            <person name="Hampl V."/>
        </authorList>
    </citation>
    <scope>NUCLEOTIDE SEQUENCE [LARGE SCALE GENOMIC DNA]</scope>
    <source>
        <strain evidence="9">ST1C</strain>
    </source>
</reference>
<dbReference type="Pfam" id="PF00118">
    <property type="entry name" value="Cpn60_TCP1"/>
    <property type="match status" value="1"/>
</dbReference>
<dbReference type="EMBL" id="SNRW01002456">
    <property type="protein sequence ID" value="KAA6392708.1"/>
    <property type="molecule type" value="Genomic_DNA"/>
</dbReference>
<dbReference type="FunFam" id="3.50.7.10:FF:000008">
    <property type="entry name" value="T-complex protein 1 subunit theta"/>
    <property type="match status" value="1"/>
</dbReference>
<dbReference type="GO" id="GO:0051082">
    <property type="term" value="F:unfolded protein binding"/>
    <property type="evidence" value="ECO:0007669"/>
    <property type="project" value="InterPro"/>
</dbReference>
<evidence type="ECO:0000256" key="6">
    <source>
        <dbReference type="ARBA" id="ARBA00023186"/>
    </source>
</evidence>
<evidence type="ECO:0000256" key="5">
    <source>
        <dbReference type="ARBA" id="ARBA00022840"/>
    </source>
</evidence>
<dbReference type="InterPro" id="IPR017998">
    <property type="entry name" value="Chaperone_TCP-1"/>
</dbReference>
<dbReference type="NCBIfam" id="TIGR02346">
    <property type="entry name" value="chap_CCT_theta"/>
    <property type="match status" value="1"/>
</dbReference>
<dbReference type="PRINTS" id="PR00304">
    <property type="entry name" value="TCOMPLEXTCP1"/>
</dbReference>
<dbReference type="GO" id="GO:0016887">
    <property type="term" value="F:ATP hydrolysis activity"/>
    <property type="evidence" value="ECO:0007669"/>
    <property type="project" value="InterPro"/>
</dbReference>
<keyword evidence="4 8" id="KW-0547">Nucleotide-binding</keyword>
<keyword evidence="5 8" id="KW-0067">ATP-binding</keyword>
<comment type="subcellular location">
    <subcellularLocation>
        <location evidence="1">Cytoplasm</location>
    </subcellularLocation>
</comment>
<dbReference type="OrthoDB" id="1748577at2759"/>
<comment type="caution">
    <text evidence="9">The sequence shown here is derived from an EMBL/GenBank/DDBJ whole genome shotgun (WGS) entry which is preliminary data.</text>
</comment>
<evidence type="ECO:0000256" key="7">
    <source>
        <dbReference type="ARBA" id="ARBA00029602"/>
    </source>
</evidence>
<name>A0A5J4WCM7_9EUKA</name>
<comment type="similarity">
    <text evidence="2 8">Belongs to the TCP-1 chaperonin family.</text>
</comment>
<dbReference type="InterPro" id="IPR027410">
    <property type="entry name" value="TCP-1-like_intermed_sf"/>
</dbReference>